<dbReference type="AlphaFoldDB" id="A0A448WHB1"/>
<sequence>MSEGGVHQRLDGSWLEGRGSGPLVRRFCPSTTRLRTTSSPSPARPQPTHALLQRFSWAQKDGTSFLVISAHSTPRSICPWTHRLSLLASSPSVAIPSTVLLRHHLIAPATNRSPRAELSCLYIRRVQLRTATRIVLLLMGTMLILISICPFFSQSESISITGLRLAIDGRDKSCYQLACRLLLQPVGTSSFVRHCPPLDRLSTDPLGVFTVYVVGTGCSLVFSVCPLPDWPLSSIRDSRGP</sequence>
<gene>
    <name evidence="2" type="ORF">PXEA_LOCUS5044</name>
</gene>
<evidence type="ECO:0000256" key="1">
    <source>
        <dbReference type="SAM" id="Phobius"/>
    </source>
</evidence>
<dbReference type="EMBL" id="CAAALY010012294">
    <property type="protein sequence ID" value="VEL11604.1"/>
    <property type="molecule type" value="Genomic_DNA"/>
</dbReference>
<keyword evidence="1" id="KW-1133">Transmembrane helix</keyword>
<keyword evidence="3" id="KW-1185">Reference proteome</keyword>
<feature type="transmembrane region" description="Helical" evidence="1">
    <location>
        <begin position="134"/>
        <end position="153"/>
    </location>
</feature>
<reference evidence="2" key="1">
    <citation type="submission" date="2018-11" db="EMBL/GenBank/DDBJ databases">
        <authorList>
            <consortium name="Pathogen Informatics"/>
        </authorList>
    </citation>
    <scope>NUCLEOTIDE SEQUENCE</scope>
</reference>
<proteinExistence type="predicted"/>
<comment type="caution">
    <text evidence="2">The sequence shown here is derived from an EMBL/GenBank/DDBJ whole genome shotgun (WGS) entry which is preliminary data.</text>
</comment>
<protein>
    <submittedName>
        <fullName evidence="2">Uncharacterized protein</fullName>
    </submittedName>
</protein>
<dbReference type="Proteomes" id="UP000784294">
    <property type="component" value="Unassembled WGS sequence"/>
</dbReference>
<evidence type="ECO:0000313" key="2">
    <source>
        <dbReference type="EMBL" id="VEL11604.1"/>
    </source>
</evidence>
<keyword evidence="1" id="KW-0812">Transmembrane</keyword>
<feature type="transmembrane region" description="Helical" evidence="1">
    <location>
        <begin position="206"/>
        <end position="227"/>
    </location>
</feature>
<keyword evidence="1" id="KW-0472">Membrane</keyword>
<accession>A0A448WHB1</accession>
<name>A0A448WHB1_9PLAT</name>
<evidence type="ECO:0000313" key="3">
    <source>
        <dbReference type="Proteomes" id="UP000784294"/>
    </source>
</evidence>
<organism evidence="2 3">
    <name type="scientific">Protopolystoma xenopodis</name>
    <dbReference type="NCBI Taxonomy" id="117903"/>
    <lineage>
        <taxon>Eukaryota</taxon>
        <taxon>Metazoa</taxon>
        <taxon>Spiralia</taxon>
        <taxon>Lophotrochozoa</taxon>
        <taxon>Platyhelminthes</taxon>
        <taxon>Monogenea</taxon>
        <taxon>Polyopisthocotylea</taxon>
        <taxon>Polystomatidea</taxon>
        <taxon>Polystomatidae</taxon>
        <taxon>Protopolystoma</taxon>
    </lineage>
</organism>